<dbReference type="Proteomes" id="UP001596044">
    <property type="component" value="Unassembled WGS sequence"/>
</dbReference>
<dbReference type="InterPro" id="IPR051218">
    <property type="entry name" value="Sec_MonoDiacylglyc_Lipase"/>
</dbReference>
<protein>
    <submittedName>
        <fullName evidence="2">Lipase family protein</fullName>
    </submittedName>
</protein>
<dbReference type="SUPFAM" id="SSF53474">
    <property type="entry name" value="alpha/beta-Hydrolases"/>
    <property type="match status" value="1"/>
</dbReference>
<accession>A0ABW0KCM0</accession>
<evidence type="ECO:0000259" key="1">
    <source>
        <dbReference type="Pfam" id="PF01764"/>
    </source>
</evidence>
<organism evidence="2 3">
    <name type="scientific">Paenibacillus aestuarii</name>
    <dbReference type="NCBI Taxonomy" id="516965"/>
    <lineage>
        <taxon>Bacteria</taxon>
        <taxon>Bacillati</taxon>
        <taxon>Bacillota</taxon>
        <taxon>Bacilli</taxon>
        <taxon>Bacillales</taxon>
        <taxon>Paenibacillaceae</taxon>
        <taxon>Paenibacillus</taxon>
    </lineage>
</organism>
<dbReference type="PANTHER" id="PTHR45856">
    <property type="entry name" value="ALPHA/BETA-HYDROLASES SUPERFAMILY PROTEIN"/>
    <property type="match status" value="1"/>
</dbReference>
<dbReference type="PANTHER" id="PTHR45856:SF24">
    <property type="entry name" value="FUNGAL LIPASE-LIKE DOMAIN-CONTAINING PROTEIN"/>
    <property type="match status" value="1"/>
</dbReference>
<reference evidence="3" key="1">
    <citation type="journal article" date="2019" name="Int. J. Syst. Evol. Microbiol.">
        <title>The Global Catalogue of Microorganisms (GCM) 10K type strain sequencing project: providing services to taxonomists for standard genome sequencing and annotation.</title>
        <authorList>
            <consortium name="The Broad Institute Genomics Platform"/>
            <consortium name="The Broad Institute Genome Sequencing Center for Infectious Disease"/>
            <person name="Wu L."/>
            <person name="Ma J."/>
        </authorList>
    </citation>
    <scope>NUCLEOTIDE SEQUENCE [LARGE SCALE GENOMIC DNA]</scope>
    <source>
        <strain evidence="3">KACC 11904</strain>
    </source>
</reference>
<dbReference type="RefSeq" id="WP_270885346.1">
    <property type="nucleotide sequence ID" value="NZ_JAQFVF010000088.1"/>
</dbReference>
<comment type="caution">
    <text evidence="2">The sequence shown here is derived from an EMBL/GenBank/DDBJ whole genome shotgun (WGS) entry which is preliminary data.</text>
</comment>
<gene>
    <name evidence="2" type="ORF">ACFPOG_19555</name>
</gene>
<evidence type="ECO:0000313" key="3">
    <source>
        <dbReference type="Proteomes" id="UP001596044"/>
    </source>
</evidence>
<dbReference type="Pfam" id="PF01764">
    <property type="entry name" value="Lipase_3"/>
    <property type="match status" value="1"/>
</dbReference>
<evidence type="ECO:0000313" key="2">
    <source>
        <dbReference type="EMBL" id="MFC5450452.1"/>
    </source>
</evidence>
<keyword evidence="3" id="KW-1185">Reference proteome</keyword>
<feature type="domain" description="Fungal lipase-type" evidence="1">
    <location>
        <begin position="66"/>
        <end position="196"/>
    </location>
</feature>
<dbReference type="InterPro" id="IPR029058">
    <property type="entry name" value="AB_hydrolase_fold"/>
</dbReference>
<dbReference type="InterPro" id="IPR002921">
    <property type="entry name" value="Fungal_lipase-type"/>
</dbReference>
<proteinExistence type="predicted"/>
<dbReference type="Gene3D" id="3.40.50.1820">
    <property type="entry name" value="alpha/beta hydrolase"/>
    <property type="match status" value="1"/>
</dbReference>
<dbReference type="EMBL" id="JBHSMJ010000026">
    <property type="protein sequence ID" value="MFC5450452.1"/>
    <property type="molecule type" value="Genomic_DNA"/>
</dbReference>
<sequence>MSSSFDQRLAIFLGAVASQTYQQFDNTDGTFIVPRGYSVNLTFKGASFIGREEYFGYIIESNDRVIVAFRGTNTTSDWISDVIARQIPFPYIRDGGLVHEGFLNIYRSMRKSILSTLNKRSAQKQLYITGHSLGGGLATLCAADAAANTKFKSPIVYTYASPRVGSPAFAGRFNQLIDNRQRIHNQFDAVPQLPTVIYKSPRTDEVYHYLHVKKSYELSFQKGSLSANHAMSNYFSELAKLDPGYTKEMCSRNPGLCPR</sequence>
<name>A0ABW0KCM0_9BACL</name>
<dbReference type="CDD" id="cd00519">
    <property type="entry name" value="Lipase_3"/>
    <property type="match status" value="1"/>
</dbReference>